<dbReference type="GO" id="GO:0004190">
    <property type="term" value="F:aspartic-type endopeptidase activity"/>
    <property type="evidence" value="ECO:0007669"/>
    <property type="project" value="InterPro"/>
</dbReference>
<dbReference type="InterPro" id="IPR021109">
    <property type="entry name" value="Peptidase_aspartic_dom_sf"/>
</dbReference>
<reference evidence="2" key="1">
    <citation type="submission" date="2020-10" db="EMBL/GenBank/DDBJ databases">
        <authorList>
            <person name="Han B."/>
            <person name="Lu T."/>
            <person name="Zhao Q."/>
            <person name="Huang X."/>
            <person name="Zhao Y."/>
        </authorList>
    </citation>
    <scope>NUCLEOTIDE SEQUENCE</scope>
</reference>
<keyword evidence="3" id="KW-1185">Reference proteome</keyword>
<dbReference type="AlphaFoldDB" id="A0A811MA76"/>
<proteinExistence type="predicted"/>
<protein>
    <recommendedName>
        <fullName evidence="1">Xylanase inhibitor C-terminal domain-containing protein</fullName>
    </recommendedName>
</protein>
<dbReference type="InterPro" id="IPR032799">
    <property type="entry name" value="TAXi_C"/>
</dbReference>
<evidence type="ECO:0000313" key="2">
    <source>
        <dbReference type="EMBL" id="CAD6202733.1"/>
    </source>
</evidence>
<accession>A0A811MA76</accession>
<dbReference type="GO" id="GO:0006508">
    <property type="term" value="P:proteolysis"/>
    <property type="evidence" value="ECO:0007669"/>
    <property type="project" value="InterPro"/>
</dbReference>
<gene>
    <name evidence="2" type="ORF">NCGR_LOCUS971</name>
</gene>
<dbReference type="Proteomes" id="UP000604825">
    <property type="component" value="Unassembled WGS sequence"/>
</dbReference>
<dbReference type="Gene3D" id="2.40.70.10">
    <property type="entry name" value="Acid Proteases"/>
    <property type="match status" value="1"/>
</dbReference>
<dbReference type="EMBL" id="CAJGYO010000001">
    <property type="protein sequence ID" value="CAD6202733.1"/>
    <property type="molecule type" value="Genomic_DNA"/>
</dbReference>
<comment type="caution">
    <text evidence="2">The sequence shown here is derived from an EMBL/GenBank/DDBJ whole genome shotgun (WGS) entry which is preliminary data.</text>
</comment>
<name>A0A811MA76_9POAL</name>
<dbReference type="OrthoDB" id="2747330at2759"/>
<evidence type="ECO:0000259" key="1">
    <source>
        <dbReference type="Pfam" id="PF14541"/>
    </source>
</evidence>
<dbReference type="SUPFAM" id="SSF50630">
    <property type="entry name" value="Acid proteases"/>
    <property type="match status" value="1"/>
</dbReference>
<dbReference type="InterPro" id="IPR001461">
    <property type="entry name" value="Aspartic_peptidase_A1"/>
</dbReference>
<dbReference type="PANTHER" id="PTHR13683">
    <property type="entry name" value="ASPARTYL PROTEASES"/>
    <property type="match status" value="1"/>
</dbReference>
<evidence type="ECO:0000313" key="3">
    <source>
        <dbReference type="Proteomes" id="UP000604825"/>
    </source>
</evidence>
<sequence length="126" mass="13631">MTFVAAPMLRIGQAPTRYQVLLRGITVAGRALSVPAAAFVAGSVMDSRTAITRLPPPPYQALRAEFRPGGSEREPDTFYDFTGVLVVTVPRVALVFVRNAVAKLDPSGILLDDCLARLRAQQRLPP</sequence>
<feature type="domain" description="Xylanase inhibitor C-terminal" evidence="1">
    <location>
        <begin position="18"/>
        <end position="106"/>
    </location>
</feature>
<dbReference type="Pfam" id="PF14541">
    <property type="entry name" value="TAXi_C"/>
    <property type="match status" value="1"/>
</dbReference>
<dbReference type="PANTHER" id="PTHR13683:SF330">
    <property type="entry name" value="OS06G0118700 PROTEIN"/>
    <property type="match status" value="1"/>
</dbReference>
<organism evidence="2 3">
    <name type="scientific">Miscanthus lutarioriparius</name>
    <dbReference type="NCBI Taxonomy" id="422564"/>
    <lineage>
        <taxon>Eukaryota</taxon>
        <taxon>Viridiplantae</taxon>
        <taxon>Streptophyta</taxon>
        <taxon>Embryophyta</taxon>
        <taxon>Tracheophyta</taxon>
        <taxon>Spermatophyta</taxon>
        <taxon>Magnoliopsida</taxon>
        <taxon>Liliopsida</taxon>
        <taxon>Poales</taxon>
        <taxon>Poaceae</taxon>
        <taxon>PACMAD clade</taxon>
        <taxon>Panicoideae</taxon>
        <taxon>Andropogonodae</taxon>
        <taxon>Andropogoneae</taxon>
        <taxon>Saccharinae</taxon>
        <taxon>Miscanthus</taxon>
    </lineage>
</organism>